<keyword evidence="12" id="KW-1185">Reference proteome</keyword>
<dbReference type="Pfam" id="PF00557">
    <property type="entry name" value="Peptidase_M24"/>
    <property type="match status" value="1"/>
</dbReference>
<dbReference type="PROSITE" id="PS00491">
    <property type="entry name" value="PROLINE_PEPTIDASE"/>
    <property type="match status" value="1"/>
</dbReference>
<dbReference type="EC" id="3.4.11.9" evidence="4"/>
<feature type="domain" description="Aminopeptidase P N-terminal" evidence="10">
    <location>
        <begin position="4"/>
        <end position="138"/>
    </location>
</feature>
<evidence type="ECO:0000256" key="3">
    <source>
        <dbReference type="ARBA" id="ARBA00008766"/>
    </source>
</evidence>
<dbReference type="SUPFAM" id="SSF55920">
    <property type="entry name" value="Creatinase/aminopeptidase"/>
    <property type="match status" value="1"/>
</dbReference>
<keyword evidence="8" id="KW-0482">Metalloprotease</keyword>
<dbReference type="Pfam" id="PF05195">
    <property type="entry name" value="AMP_N"/>
    <property type="match status" value="1"/>
</dbReference>
<keyword evidence="6" id="KW-0479">Metal-binding</keyword>
<comment type="caution">
    <text evidence="11">The sequence shown here is derived from an EMBL/GenBank/DDBJ whole genome shotgun (WGS) entry which is preliminary data.</text>
</comment>
<name>A0ABW8PVK2_9GAMM</name>
<evidence type="ECO:0000259" key="10">
    <source>
        <dbReference type="SMART" id="SM01011"/>
    </source>
</evidence>
<evidence type="ECO:0000256" key="9">
    <source>
        <dbReference type="ARBA" id="ARBA00023211"/>
    </source>
</evidence>
<accession>A0ABW8PVK2</accession>
<proteinExistence type="inferred from homology"/>
<dbReference type="SUPFAM" id="SSF53092">
    <property type="entry name" value="Creatinase/prolidase N-terminal domain"/>
    <property type="match status" value="1"/>
</dbReference>
<dbReference type="EMBL" id="JBANFI010000002">
    <property type="protein sequence ID" value="MFK7160318.1"/>
    <property type="molecule type" value="Genomic_DNA"/>
</dbReference>
<evidence type="ECO:0000256" key="5">
    <source>
        <dbReference type="ARBA" id="ARBA00022670"/>
    </source>
</evidence>
<dbReference type="InterPro" id="IPR001714">
    <property type="entry name" value="Pept_M24_MAP"/>
</dbReference>
<dbReference type="PRINTS" id="PR00599">
    <property type="entry name" value="MAPEPTIDASE"/>
</dbReference>
<dbReference type="GO" id="GO:0004177">
    <property type="term" value="F:aminopeptidase activity"/>
    <property type="evidence" value="ECO:0007669"/>
    <property type="project" value="UniProtKB-KW"/>
</dbReference>
<dbReference type="PANTHER" id="PTHR43226:SF4">
    <property type="entry name" value="XAA-PRO AMINOPEPTIDASE 3"/>
    <property type="match status" value="1"/>
</dbReference>
<dbReference type="Proteomes" id="UP001621714">
    <property type="component" value="Unassembled WGS sequence"/>
</dbReference>
<keyword evidence="7 11" id="KW-0378">Hydrolase</keyword>
<keyword evidence="9" id="KW-0464">Manganese</keyword>
<dbReference type="NCBIfam" id="NF008131">
    <property type="entry name" value="PRK10879.1"/>
    <property type="match status" value="1"/>
</dbReference>
<sequence length="450" mass="48808">MTALPIASFQARRAALAARLPSSSLVLVPAAELAVRSRDTEYPFRQDSDFWYLTGFAEPEAVLVLIKPVQGPVKSHLFCLPRDPAQEIWTGYRLGPERAVASLGVDQAAPLHELDAAMLGWLSQVEQVFLTLNDTALTQRLLAWRQQALQRGRRNAQVVAQLSDLQPELAALRQIKSEEEIQLMRRAAAISATGHLAAMQACAPGGYEYQLQAELEYSFKMQGAAGPAYGSIVGSGANACILHYVENSAPLQAGDLVLIDAGAEYQGYAGDITRTFPVSGQFSAPQLALYRLVLKANELAISLVRPGADLEAIHQRVIHCLTEGLIELGLLAGPLAQAIEQETYKAFYMHGTSHWLGLDVHDVGAYRQQGQPVPLQPGMVLTIEPGLYIAPDAAEVEPQWRGIGIRIEDDVLVTATGCEVLTEAVPKDPEAIEALMMTRSKAKEGCHQAC</sequence>
<comment type="similarity">
    <text evidence="3">Belongs to the peptidase M24B family.</text>
</comment>
<dbReference type="SMART" id="SM01011">
    <property type="entry name" value="AMP_N"/>
    <property type="match status" value="1"/>
</dbReference>
<evidence type="ECO:0000256" key="7">
    <source>
        <dbReference type="ARBA" id="ARBA00022801"/>
    </source>
</evidence>
<dbReference type="RefSeq" id="WP_405337777.1">
    <property type="nucleotide sequence ID" value="NZ_JBANFI010000002.1"/>
</dbReference>
<dbReference type="InterPro" id="IPR029149">
    <property type="entry name" value="Creatin/AminoP/Spt16_N"/>
</dbReference>
<organism evidence="11 12">
    <name type="scientific">Marinospirillum alkalitolerans</name>
    <dbReference type="NCBI Taxonomy" id="3123374"/>
    <lineage>
        <taxon>Bacteria</taxon>
        <taxon>Pseudomonadati</taxon>
        <taxon>Pseudomonadota</taxon>
        <taxon>Gammaproteobacteria</taxon>
        <taxon>Oceanospirillales</taxon>
        <taxon>Oceanospirillaceae</taxon>
        <taxon>Marinospirillum</taxon>
    </lineage>
</organism>
<gene>
    <name evidence="11" type="primary">pepP</name>
    <name evidence="11" type="ORF">V6U78_04620</name>
</gene>
<keyword evidence="11" id="KW-0031">Aminopeptidase</keyword>
<dbReference type="InterPro" id="IPR052433">
    <property type="entry name" value="X-Pro_dipept-like"/>
</dbReference>
<dbReference type="InterPro" id="IPR000994">
    <property type="entry name" value="Pept_M24"/>
</dbReference>
<reference evidence="11 12" key="1">
    <citation type="submission" date="2024-02" db="EMBL/GenBank/DDBJ databases">
        <title>Marinospirillum sp. MEB 164 isolated from Lonar lake sediment.</title>
        <authorList>
            <person name="Joshi A."/>
            <person name="Thite S."/>
        </authorList>
    </citation>
    <scope>NUCLEOTIDE SEQUENCE [LARGE SCALE GENOMIC DNA]</scope>
    <source>
        <strain evidence="11 12">MEB164</strain>
    </source>
</reference>
<dbReference type="InterPro" id="IPR001131">
    <property type="entry name" value="Peptidase_M24B_aminopep-P_CS"/>
</dbReference>
<evidence type="ECO:0000256" key="4">
    <source>
        <dbReference type="ARBA" id="ARBA00012574"/>
    </source>
</evidence>
<evidence type="ECO:0000256" key="1">
    <source>
        <dbReference type="ARBA" id="ARBA00001424"/>
    </source>
</evidence>
<dbReference type="InterPro" id="IPR007865">
    <property type="entry name" value="Aminopep_P_N"/>
</dbReference>
<evidence type="ECO:0000256" key="6">
    <source>
        <dbReference type="ARBA" id="ARBA00022723"/>
    </source>
</evidence>
<evidence type="ECO:0000256" key="8">
    <source>
        <dbReference type="ARBA" id="ARBA00023049"/>
    </source>
</evidence>
<evidence type="ECO:0000313" key="11">
    <source>
        <dbReference type="EMBL" id="MFK7160318.1"/>
    </source>
</evidence>
<dbReference type="InterPro" id="IPR036005">
    <property type="entry name" value="Creatinase/aminopeptidase-like"/>
</dbReference>
<protein>
    <recommendedName>
        <fullName evidence="4">Xaa-Pro aminopeptidase</fullName>
        <ecNumber evidence="4">3.4.11.9</ecNumber>
    </recommendedName>
</protein>
<evidence type="ECO:0000256" key="2">
    <source>
        <dbReference type="ARBA" id="ARBA00001936"/>
    </source>
</evidence>
<dbReference type="Gene3D" id="3.90.230.10">
    <property type="entry name" value="Creatinase/methionine aminopeptidase superfamily"/>
    <property type="match status" value="1"/>
</dbReference>
<dbReference type="Gene3D" id="3.40.350.10">
    <property type="entry name" value="Creatinase/prolidase N-terminal domain"/>
    <property type="match status" value="1"/>
</dbReference>
<comment type="catalytic activity">
    <reaction evidence="1">
        <text>Release of any N-terminal amino acid, including proline, that is linked to proline, even from a dipeptide or tripeptide.</text>
        <dbReference type="EC" id="3.4.11.9"/>
    </reaction>
</comment>
<dbReference type="CDD" id="cd01087">
    <property type="entry name" value="Prolidase"/>
    <property type="match status" value="1"/>
</dbReference>
<keyword evidence="5" id="KW-0645">Protease</keyword>
<dbReference type="PANTHER" id="PTHR43226">
    <property type="entry name" value="XAA-PRO AMINOPEPTIDASE 3"/>
    <property type="match status" value="1"/>
</dbReference>
<evidence type="ECO:0000313" key="12">
    <source>
        <dbReference type="Proteomes" id="UP001621714"/>
    </source>
</evidence>
<comment type="cofactor">
    <cofactor evidence="2">
        <name>Mn(2+)</name>
        <dbReference type="ChEBI" id="CHEBI:29035"/>
    </cofactor>
</comment>